<dbReference type="Gene3D" id="6.10.130.30">
    <property type="match status" value="1"/>
</dbReference>
<dbReference type="VEuPathDB" id="AmoebaDB:DICPUDRAFT_155411"/>
<dbReference type="EMBL" id="GL871185">
    <property type="protein sequence ID" value="EGC32580.1"/>
    <property type="molecule type" value="Genomic_DNA"/>
</dbReference>
<evidence type="ECO:0000313" key="5">
    <source>
        <dbReference type="EMBL" id="EGC32580.1"/>
    </source>
</evidence>
<dbReference type="Proteomes" id="UP000001064">
    <property type="component" value="Unassembled WGS sequence"/>
</dbReference>
<evidence type="ECO:0000256" key="3">
    <source>
        <dbReference type="ARBA" id="ARBA00023125"/>
    </source>
</evidence>
<name>F0ZTX8_DICPU</name>
<dbReference type="RefSeq" id="XP_003290871.1">
    <property type="nucleotide sequence ID" value="XM_003290823.1"/>
</dbReference>
<dbReference type="STRING" id="5786.F0ZTX8"/>
<evidence type="ECO:0000256" key="2">
    <source>
        <dbReference type="ARBA" id="ARBA00022763"/>
    </source>
</evidence>
<accession>F0ZTX8</accession>
<dbReference type="GO" id="GO:0003677">
    <property type="term" value="F:DNA binding"/>
    <property type="evidence" value="ECO:0007669"/>
    <property type="project" value="UniProtKB-KW"/>
</dbReference>
<keyword evidence="3" id="KW-0238">DNA-binding</keyword>
<keyword evidence="4" id="KW-0234">DNA repair</keyword>
<keyword evidence="6" id="KW-1185">Reference proteome</keyword>
<proteinExistence type="inferred from homology"/>
<comment type="similarity">
    <text evidence="1">Belongs to the CENP-X/MHF2 family.</text>
</comment>
<dbReference type="InParanoid" id="F0ZTX8"/>
<evidence type="ECO:0000256" key="4">
    <source>
        <dbReference type="ARBA" id="ARBA00023204"/>
    </source>
</evidence>
<gene>
    <name evidence="5" type="ORF">DICPUDRAFT_155411</name>
</gene>
<dbReference type="OrthoDB" id="2500381at2759"/>
<dbReference type="Pfam" id="PF09415">
    <property type="entry name" value="CENP-X"/>
    <property type="match status" value="1"/>
</dbReference>
<dbReference type="GeneID" id="10508661"/>
<reference evidence="6" key="1">
    <citation type="journal article" date="2011" name="Genome Biol.">
        <title>Comparative genomics of the social amoebae Dictyostelium discoideum and Dictyostelium purpureum.</title>
        <authorList>
            <consortium name="US DOE Joint Genome Institute (JGI-PGF)"/>
            <person name="Sucgang R."/>
            <person name="Kuo A."/>
            <person name="Tian X."/>
            <person name="Salerno W."/>
            <person name="Parikh A."/>
            <person name="Feasley C.L."/>
            <person name="Dalin E."/>
            <person name="Tu H."/>
            <person name="Huang E."/>
            <person name="Barry K."/>
            <person name="Lindquist E."/>
            <person name="Shapiro H."/>
            <person name="Bruce D."/>
            <person name="Schmutz J."/>
            <person name="Salamov A."/>
            <person name="Fey P."/>
            <person name="Gaudet P."/>
            <person name="Anjard C."/>
            <person name="Babu M.M."/>
            <person name="Basu S."/>
            <person name="Bushmanova Y."/>
            <person name="van der Wel H."/>
            <person name="Katoh-Kurasawa M."/>
            <person name="Dinh C."/>
            <person name="Coutinho P.M."/>
            <person name="Saito T."/>
            <person name="Elias M."/>
            <person name="Schaap P."/>
            <person name="Kay R.R."/>
            <person name="Henrissat B."/>
            <person name="Eichinger L."/>
            <person name="Rivero F."/>
            <person name="Putnam N.H."/>
            <person name="West C.M."/>
            <person name="Loomis W.F."/>
            <person name="Chisholm R.L."/>
            <person name="Shaulsky G."/>
            <person name="Strassmann J.E."/>
            <person name="Queller D.C."/>
            <person name="Kuspa A."/>
            <person name="Grigoriev I.V."/>
        </authorList>
    </citation>
    <scope>NUCLEOTIDE SEQUENCE [LARGE SCALE GENOMIC DNA]</scope>
    <source>
        <strain evidence="6">QSDP1</strain>
    </source>
</reference>
<evidence type="ECO:0008006" key="7">
    <source>
        <dbReference type="Google" id="ProtNLM"/>
    </source>
</evidence>
<dbReference type="AlphaFoldDB" id="F0ZTX8"/>
<dbReference type="InterPro" id="IPR018552">
    <property type="entry name" value="CENP-X"/>
</dbReference>
<dbReference type="GO" id="GO:0006281">
    <property type="term" value="P:DNA repair"/>
    <property type="evidence" value="ECO:0007669"/>
    <property type="project" value="UniProtKB-KW"/>
</dbReference>
<evidence type="ECO:0000313" key="6">
    <source>
        <dbReference type="Proteomes" id="UP000001064"/>
    </source>
</evidence>
<dbReference type="KEGG" id="dpp:DICPUDRAFT_155411"/>
<organism evidence="5 6">
    <name type="scientific">Dictyostelium purpureum</name>
    <name type="common">Slime mold</name>
    <dbReference type="NCBI Taxonomy" id="5786"/>
    <lineage>
        <taxon>Eukaryota</taxon>
        <taxon>Amoebozoa</taxon>
        <taxon>Evosea</taxon>
        <taxon>Eumycetozoa</taxon>
        <taxon>Dictyostelia</taxon>
        <taxon>Dictyosteliales</taxon>
        <taxon>Dictyosteliaceae</taxon>
        <taxon>Dictyostelium</taxon>
    </lineage>
</organism>
<evidence type="ECO:0000256" key="1">
    <source>
        <dbReference type="ARBA" id="ARBA00009359"/>
    </source>
</evidence>
<sequence length="57" mass="6525">MKIQPVISEDSILLTCDLLDCLINEAISRMHQIAMDGEELNLSHLEKILPQLLLDFF</sequence>
<dbReference type="GO" id="GO:0051382">
    <property type="term" value="P:kinetochore assembly"/>
    <property type="evidence" value="ECO:0007669"/>
    <property type="project" value="InterPro"/>
</dbReference>
<keyword evidence="2" id="KW-0227">DNA damage</keyword>
<protein>
    <recommendedName>
        <fullName evidence="7">Centromere protein X</fullName>
    </recommendedName>
</protein>